<dbReference type="AlphaFoldDB" id="A0A428P1B0"/>
<protein>
    <submittedName>
        <fullName evidence="1">Uncharacterized protein</fullName>
    </submittedName>
</protein>
<keyword evidence="2" id="KW-1185">Reference proteome</keyword>
<accession>A0A428P1B0</accession>
<evidence type="ECO:0000313" key="2">
    <source>
        <dbReference type="Proteomes" id="UP000288168"/>
    </source>
</evidence>
<comment type="caution">
    <text evidence="1">The sequence shown here is derived from an EMBL/GenBank/DDBJ whole genome shotgun (WGS) entry which is preliminary data.</text>
</comment>
<name>A0A428P1B0_9HYPO</name>
<dbReference type="EMBL" id="NKCI01000230">
    <property type="protein sequence ID" value="RSL46814.1"/>
    <property type="molecule type" value="Genomic_DNA"/>
</dbReference>
<organism evidence="1 2">
    <name type="scientific">Fusarium duplospermum</name>
    <dbReference type="NCBI Taxonomy" id="1325734"/>
    <lineage>
        <taxon>Eukaryota</taxon>
        <taxon>Fungi</taxon>
        <taxon>Dikarya</taxon>
        <taxon>Ascomycota</taxon>
        <taxon>Pezizomycotina</taxon>
        <taxon>Sordariomycetes</taxon>
        <taxon>Hypocreomycetidae</taxon>
        <taxon>Hypocreales</taxon>
        <taxon>Nectriaceae</taxon>
        <taxon>Fusarium</taxon>
        <taxon>Fusarium solani species complex</taxon>
    </lineage>
</organism>
<dbReference type="OrthoDB" id="10269050at2759"/>
<gene>
    <name evidence="1" type="ORF">CEP54_013672</name>
</gene>
<dbReference type="Proteomes" id="UP000288168">
    <property type="component" value="Unassembled WGS sequence"/>
</dbReference>
<proteinExistence type="predicted"/>
<sequence>MSNSNISPPEPVYAIVWSIQGEYDVPPPQAFSALGSCHTQGCYVGGVRRGSAHCLQHTCQTTKCTGWKSRTDSYCDNCARSRFPKATHIRQLLSKARRNTLT</sequence>
<reference evidence="1 2" key="1">
    <citation type="submission" date="2017-06" db="EMBL/GenBank/DDBJ databases">
        <title>Comparative genomic analysis of Ambrosia Fusariam Clade fungi.</title>
        <authorList>
            <person name="Stajich J.E."/>
            <person name="Carrillo J."/>
            <person name="Kijimoto T."/>
            <person name="Eskalen A."/>
            <person name="O'Donnell K."/>
            <person name="Kasson M."/>
        </authorList>
    </citation>
    <scope>NUCLEOTIDE SEQUENCE [LARGE SCALE GENOMIC DNA]</scope>
    <source>
        <strain evidence="1 2">NRRL62584</strain>
    </source>
</reference>
<evidence type="ECO:0000313" key="1">
    <source>
        <dbReference type="EMBL" id="RSL46814.1"/>
    </source>
</evidence>